<accession>A0A7V3PUL3</accession>
<dbReference type="Pfam" id="PF16548">
    <property type="entry name" value="FlgT_N"/>
    <property type="match status" value="1"/>
</dbReference>
<dbReference type="InterPro" id="IPR038180">
    <property type="entry name" value="FlgT_N_sf"/>
</dbReference>
<reference evidence="2" key="1">
    <citation type="journal article" date="2020" name="mSystems">
        <title>Genome- and Community-Level Interaction Insights into Carbon Utilization and Element Cycling Functions of Hydrothermarchaeota in Hydrothermal Sediment.</title>
        <authorList>
            <person name="Zhou Z."/>
            <person name="Liu Y."/>
            <person name="Xu W."/>
            <person name="Pan J."/>
            <person name="Luo Z.H."/>
            <person name="Li M."/>
        </authorList>
    </citation>
    <scope>NUCLEOTIDE SEQUENCE [LARGE SCALE GENOMIC DNA]</scope>
    <source>
        <strain evidence="2">SpSt-914</strain>
    </source>
</reference>
<feature type="domain" description="Flagellar assembly protein T N-terminal" evidence="1">
    <location>
        <begin position="44"/>
        <end position="126"/>
    </location>
</feature>
<dbReference type="AlphaFoldDB" id="A0A7V3PUL3"/>
<dbReference type="EMBL" id="DTMZ01000157">
    <property type="protein sequence ID" value="HGD13704.1"/>
    <property type="molecule type" value="Genomic_DNA"/>
</dbReference>
<protein>
    <recommendedName>
        <fullName evidence="1">Flagellar assembly protein T N-terminal domain-containing protein</fullName>
    </recommendedName>
</protein>
<sequence>MNRRLGVFLTVVLVGCYYPGYQVRNREPVTSEVVVSGGEGTEVLAEGVAAITSSPDIARDQALRDALRKAVEQGVGSFINAETRVQNFQLLDDRIYSRANGYVSSYRVINESREDDIYRVVVRAKVKTDRIADDLTAIGILISEQGRPRLLVALEAPSPNNEIATAETELITIFTGRGFPVVDRQTVEKNINIEQRRRLIAGDSAAAQIAGLRTGAEIGIFGTLSLEQERKNVSGQTGEVDFYRVKVNLRAVDLQSAEVLGGSSMVRSLPFSPEAALKSCVQSSAESLMSRILNRWQRRENVTQIFCRNANYERLTQFKAELRNRVRGVKEIISREFSGSEALVEVITETPAQEIREELGNRGLNVRFNITGWSGNRIEIEFID</sequence>
<name>A0A7V3PUL3_UNCW3</name>
<dbReference type="PROSITE" id="PS51257">
    <property type="entry name" value="PROKAR_LIPOPROTEIN"/>
    <property type="match status" value="1"/>
</dbReference>
<dbReference type="InterPro" id="IPR032370">
    <property type="entry name" value="FlgT_N"/>
</dbReference>
<evidence type="ECO:0000313" key="2">
    <source>
        <dbReference type="EMBL" id="HGD13704.1"/>
    </source>
</evidence>
<evidence type="ECO:0000259" key="1">
    <source>
        <dbReference type="Pfam" id="PF16548"/>
    </source>
</evidence>
<gene>
    <name evidence="2" type="ORF">ENX16_06485</name>
</gene>
<proteinExistence type="predicted"/>
<organism evidence="2">
    <name type="scientific">candidate division WOR-3 bacterium</name>
    <dbReference type="NCBI Taxonomy" id="2052148"/>
    <lineage>
        <taxon>Bacteria</taxon>
        <taxon>Bacteria division WOR-3</taxon>
    </lineage>
</organism>
<comment type="caution">
    <text evidence="2">The sequence shown here is derived from an EMBL/GenBank/DDBJ whole genome shotgun (WGS) entry which is preliminary data.</text>
</comment>
<dbReference type="Gene3D" id="3.30.1660.40">
    <property type="entry name" value="FlgT, N-terminal domain"/>
    <property type="match status" value="1"/>
</dbReference>